<dbReference type="InterPro" id="IPR027417">
    <property type="entry name" value="P-loop_NTPase"/>
</dbReference>
<keyword evidence="2" id="KW-0813">Transport</keyword>
<dbReference type="GO" id="GO:0016887">
    <property type="term" value="F:ATP hydrolysis activity"/>
    <property type="evidence" value="ECO:0007669"/>
    <property type="project" value="InterPro"/>
</dbReference>
<protein>
    <submittedName>
        <fullName evidence="12">ABC superfamily ATP binding cassette transporter, ABC/membrane protein</fullName>
    </submittedName>
</protein>
<keyword evidence="7 9" id="KW-1133">Transmembrane helix</keyword>
<dbReference type="InterPro" id="IPR011527">
    <property type="entry name" value="ABC1_TM_dom"/>
</dbReference>
<evidence type="ECO:0000313" key="12">
    <source>
        <dbReference type="EMBL" id="EFU71699.1"/>
    </source>
</evidence>
<evidence type="ECO:0000256" key="9">
    <source>
        <dbReference type="SAM" id="Phobius"/>
    </source>
</evidence>
<dbReference type="PROSITE" id="PS00211">
    <property type="entry name" value="ABC_TRANSPORTER_1"/>
    <property type="match status" value="1"/>
</dbReference>
<dbReference type="GO" id="GO:0140359">
    <property type="term" value="F:ABC-type transporter activity"/>
    <property type="evidence" value="ECO:0007669"/>
    <property type="project" value="InterPro"/>
</dbReference>
<dbReference type="EMBL" id="AEPU01000021">
    <property type="protein sequence ID" value="EFU71699.1"/>
    <property type="molecule type" value="Genomic_DNA"/>
</dbReference>
<evidence type="ECO:0000313" key="13">
    <source>
        <dbReference type="Proteomes" id="UP000005813"/>
    </source>
</evidence>
<dbReference type="PANTHER" id="PTHR24221:SF654">
    <property type="entry name" value="ATP-BINDING CASSETTE SUB-FAMILY B MEMBER 6"/>
    <property type="match status" value="1"/>
</dbReference>
<evidence type="ECO:0000256" key="3">
    <source>
        <dbReference type="ARBA" id="ARBA00022475"/>
    </source>
</evidence>
<feature type="domain" description="ABC transporter" evidence="10">
    <location>
        <begin position="353"/>
        <end position="570"/>
    </location>
</feature>
<comment type="subcellular location">
    <subcellularLocation>
        <location evidence="1">Cell membrane</location>
        <topology evidence="1">Multi-pass membrane protein</topology>
    </subcellularLocation>
</comment>
<evidence type="ECO:0000256" key="6">
    <source>
        <dbReference type="ARBA" id="ARBA00022840"/>
    </source>
</evidence>
<dbReference type="FunFam" id="3.40.50.300:FF:000299">
    <property type="entry name" value="ABC transporter ATP-binding protein/permease"/>
    <property type="match status" value="1"/>
</dbReference>
<dbReference type="SUPFAM" id="SSF52540">
    <property type="entry name" value="P-loop containing nucleoside triphosphate hydrolases"/>
    <property type="match status" value="1"/>
</dbReference>
<keyword evidence="6" id="KW-0067">ATP-binding</keyword>
<dbReference type="InterPro" id="IPR017871">
    <property type="entry name" value="ABC_transporter-like_CS"/>
</dbReference>
<evidence type="ECO:0000256" key="7">
    <source>
        <dbReference type="ARBA" id="ARBA00022989"/>
    </source>
</evidence>
<feature type="transmembrane region" description="Helical" evidence="9">
    <location>
        <begin position="265"/>
        <end position="284"/>
    </location>
</feature>
<dbReference type="SUPFAM" id="SSF90123">
    <property type="entry name" value="ABC transporter transmembrane region"/>
    <property type="match status" value="1"/>
</dbReference>
<feature type="transmembrane region" description="Helical" evidence="9">
    <location>
        <begin position="154"/>
        <end position="174"/>
    </location>
</feature>
<organism evidence="12 13">
    <name type="scientific">Campylobacter upsaliensis JV21</name>
    <dbReference type="NCBI Taxonomy" id="888826"/>
    <lineage>
        <taxon>Bacteria</taxon>
        <taxon>Pseudomonadati</taxon>
        <taxon>Campylobacterota</taxon>
        <taxon>Epsilonproteobacteria</taxon>
        <taxon>Campylobacterales</taxon>
        <taxon>Campylobacteraceae</taxon>
        <taxon>Campylobacter</taxon>
    </lineage>
</organism>
<evidence type="ECO:0000256" key="1">
    <source>
        <dbReference type="ARBA" id="ARBA00004651"/>
    </source>
</evidence>
<dbReference type="GO" id="GO:0005886">
    <property type="term" value="C:plasma membrane"/>
    <property type="evidence" value="ECO:0007669"/>
    <property type="project" value="UniProtKB-SubCell"/>
</dbReference>
<dbReference type="Pfam" id="PF00664">
    <property type="entry name" value="ABC_membrane"/>
    <property type="match status" value="1"/>
</dbReference>
<dbReference type="InterPro" id="IPR036640">
    <property type="entry name" value="ABC1_TM_sf"/>
</dbReference>
<dbReference type="Gene3D" id="1.20.1560.10">
    <property type="entry name" value="ABC transporter type 1, transmembrane domain"/>
    <property type="match status" value="1"/>
</dbReference>
<dbReference type="InterPro" id="IPR039421">
    <property type="entry name" value="Type_1_exporter"/>
</dbReference>
<dbReference type="GO" id="GO:0034040">
    <property type="term" value="F:ATPase-coupled lipid transmembrane transporter activity"/>
    <property type="evidence" value="ECO:0007669"/>
    <property type="project" value="TreeGrafter"/>
</dbReference>
<dbReference type="GO" id="GO:0005524">
    <property type="term" value="F:ATP binding"/>
    <property type="evidence" value="ECO:0007669"/>
    <property type="project" value="UniProtKB-KW"/>
</dbReference>
<accession>A0A828QWZ4</accession>
<evidence type="ECO:0000256" key="4">
    <source>
        <dbReference type="ARBA" id="ARBA00022692"/>
    </source>
</evidence>
<feature type="transmembrane region" description="Helical" evidence="9">
    <location>
        <begin position="180"/>
        <end position="201"/>
    </location>
</feature>
<keyword evidence="4 9" id="KW-0812">Transmembrane</keyword>
<dbReference type="InterPro" id="IPR003593">
    <property type="entry name" value="AAA+_ATPase"/>
</dbReference>
<evidence type="ECO:0000259" key="10">
    <source>
        <dbReference type="PROSITE" id="PS50893"/>
    </source>
</evidence>
<dbReference type="PANTHER" id="PTHR24221">
    <property type="entry name" value="ATP-BINDING CASSETTE SUB-FAMILY B"/>
    <property type="match status" value="1"/>
</dbReference>
<feature type="transmembrane region" description="Helical" evidence="9">
    <location>
        <begin position="290"/>
        <end position="308"/>
    </location>
</feature>
<dbReference type="Gene3D" id="3.40.50.300">
    <property type="entry name" value="P-loop containing nucleotide triphosphate hydrolases"/>
    <property type="match status" value="1"/>
</dbReference>
<gene>
    <name evidence="12" type="primary">wlaB</name>
    <name evidence="12" type="ORF">HMPREF9400_1051</name>
</gene>
<keyword evidence="8 9" id="KW-0472">Membrane</keyword>
<dbReference type="PROSITE" id="PS50893">
    <property type="entry name" value="ABC_TRANSPORTER_2"/>
    <property type="match status" value="1"/>
</dbReference>
<comment type="caution">
    <text evidence="12">The sequence shown here is derived from an EMBL/GenBank/DDBJ whole genome shotgun (WGS) entry which is preliminary data.</text>
</comment>
<dbReference type="PROSITE" id="PS50929">
    <property type="entry name" value="ABC_TM1F"/>
    <property type="match status" value="1"/>
</dbReference>
<keyword evidence="5" id="KW-0547">Nucleotide-binding</keyword>
<dbReference type="Proteomes" id="UP000005813">
    <property type="component" value="Unassembled WGS sequence"/>
</dbReference>
<proteinExistence type="predicted"/>
<evidence type="ECO:0000256" key="8">
    <source>
        <dbReference type="ARBA" id="ARBA00023136"/>
    </source>
</evidence>
<evidence type="ECO:0000256" key="2">
    <source>
        <dbReference type="ARBA" id="ARBA00022448"/>
    </source>
</evidence>
<feature type="transmembrane region" description="Helical" evidence="9">
    <location>
        <begin position="20"/>
        <end position="46"/>
    </location>
</feature>
<name>A0A828QWZ4_CAMUP</name>
<evidence type="ECO:0000259" key="11">
    <source>
        <dbReference type="PROSITE" id="PS50929"/>
    </source>
</evidence>
<sequence>MGKAVLNKLFFILSREDKRFLFSLLAFSILISFIETFAISLIMPFITLASNFSYFESNEILLNIKQSLNLKAFEIIVYLGLIMVAFYLLRAVLNALYFHLLARFSKGRYHALSFKIFAKFLRLPYEKFTQKNQSAILKATTGEVFNLTTMLSSFLLMMSEIFVVLLLYTLMLFIDYKITIFLSLFMFVNALILVKILSPIIKKAGVKREKAMKSFFETLNTNLNNFKFIKLKTKEESIARLFKEQSEAFSKANITNESINALPRIYLEAVGFCVLVLIVVFLVFKYESDISNILATISIFVLALYRLMPSANRIISSYHDLIYYRSSLDILFDILQEKEEQNGEESLKFTKELRLEKLSFHYENKPMLFENICFTLKKGEKIAFVGESGSGKSTFVDILSSLLKPVEGQIYVDETLLCEKNIKSYRKKIGYIPQQIYLFNDSIAKNISFGDEIDENLLKEVLRQANLEDFIKSLKEGVYTKVGDGGSHLSGGQRQRIAIARALYTKPEILILDEATSALDNESEAKIMDEIYKISRNKTLIIIAHRLSTIKNCDKIYRVQNGTISLEQGV</sequence>
<dbReference type="Pfam" id="PF00005">
    <property type="entry name" value="ABC_tran"/>
    <property type="match status" value="1"/>
</dbReference>
<dbReference type="AlphaFoldDB" id="A0A828QWZ4"/>
<reference evidence="12 13" key="1">
    <citation type="submission" date="2010-12" db="EMBL/GenBank/DDBJ databases">
        <authorList>
            <person name="Muzny D."/>
            <person name="Qin X."/>
            <person name="Buhay C."/>
            <person name="Dugan-Rocha S."/>
            <person name="Ding Y."/>
            <person name="Chen G."/>
            <person name="Hawes A."/>
            <person name="Holder M."/>
            <person name="Jhangiani S."/>
            <person name="Johnson A."/>
            <person name="Khan Z."/>
            <person name="Li Z."/>
            <person name="Liu W."/>
            <person name="Liu X."/>
            <person name="Perez L."/>
            <person name="Shen H."/>
            <person name="Wang Q."/>
            <person name="Watt J."/>
            <person name="Xi L."/>
            <person name="Xin Y."/>
            <person name="Zhou J."/>
            <person name="Deng J."/>
            <person name="Jiang H."/>
            <person name="Liu Y."/>
            <person name="Qu J."/>
            <person name="Song X.-Z."/>
            <person name="Zhang L."/>
            <person name="Villasana D."/>
            <person name="Johnson A."/>
            <person name="Liu J."/>
            <person name="Liyanage D."/>
            <person name="Lorensuhewa L."/>
            <person name="Robinson T."/>
            <person name="Song A."/>
            <person name="Song B.-B."/>
            <person name="Dinh H."/>
            <person name="Thornton R."/>
            <person name="Coyle M."/>
            <person name="Francisco L."/>
            <person name="Jackson L."/>
            <person name="Javaid M."/>
            <person name="Korchina V."/>
            <person name="Kovar C."/>
            <person name="Mata R."/>
            <person name="Mathew T."/>
            <person name="Ngo R."/>
            <person name="Nguyen L."/>
            <person name="Nguyen N."/>
            <person name="Okwuonu G."/>
            <person name="Ongeri F."/>
            <person name="Pham C."/>
            <person name="Simmons D."/>
            <person name="Wilczek-Boney K."/>
            <person name="Hale W."/>
            <person name="Jakkamsetti A."/>
            <person name="Pham P."/>
            <person name="Ruth R."/>
            <person name="San Lucas F."/>
            <person name="Warren J."/>
            <person name="Zhang J."/>
            <person name="Zhao Z."/>
            <person name="Zhou C."/>
            <person name="Zhu D."/>
            <person name="Lee S."/>
            <person name="Bess C."/>
            <person name="Blankenburg K."/>
            <person name="Forbes L."/>
            <person name="Fu Q."/>
            <person name="Gubbala S."/>
            <person name="Hirani K."/>
            <person name="Jayaseelan J.C."/>
            <person name="Lara F."/>
            <person name="Munidasa M."/>
            <person name="Palculict T."/>
            <person name="Patil S."/>
            <person name="Pu L.-L."/>
            <person name="Saada N."/>
            <person name="Tang L."/>
            <person name="Weissenberger G."/>
            <person name="Zhu Y."/>
            <person name="Hemphill L."/>
            <person name="Shang Y."/>
            <person name="Youmans B."/>
            <person name="Ayvaz T."/>
            <person name="Ross M."/>
            <person name="Santibanez J."/>
            <person name="Aqrawi P."/>
            <person name="Gross S."/>
            <person name="Joshi V."/>
            <person name="Fowler G."/>
            <person name="Nazareth L."/>
            <person name="Reid J."/>
            <person name="Worley K."/>
            <person name="Petrosino J."/>
            <person name="Highlander S."/>
            <person name="Gibbs R."/>
        </authorList>
    </citation>
    <scope>NUCLEOTIDE SEQUENCE [LARGE SCALE GENOMIC DNA]</scope>
    <source>
        <strain evidence="12 13">JV21</strain>
    </source>
</reference>
<feature type="domain" description="ABC transmembrane type-1" evidence="11">
    <location>
        <begin position="24"/>
        <end position="321"/>
    </location>
</feature>
<dbReference type="SMART" id="SM00382">
    <property type="entry name" value="AAA"/>
    <property type="match status" value="1"/>
</dbReference>
<keyword evidence="3" id="KW-1003">Cell membrane</keyword>
<feature type="transmembrane region" description="Helical" evidence="9">
    <location>
        <begin position="75"/>
        <end position="98"/>
    </location>
</feature>
<dbReference type="InterPro" id="IPR003439">
    <property type="entry name" value="ABC_transporter-like_ATP-bd"/>
</dbReference>
<evidence type="ECO:0000256" key="5">
    <source>
        <dbReference type="ARBA" id="ARBA00022741"/>
    </source>
</evidence>